<evidence type="ECO:0000256" key="2">
    <source>
        <dbReference type="ARBA" id="ARBA00022747"/>
    </source>
</evidence>
<reference evidence="5 6" key="1">
    <citation type="submission" date="2023-05" db="EMBL/GenBank/DDBJ databases">
        <authorList>
            <person name="Zhang X."/>
        </authorList>
    </citation>
    <scope>NUCLEOTIDE SEQUENCE [LARGE SCALE GENOMIC DNA]</scope>
    <source>
        <strain evidence="5 6">DM2B3-1</strain>
    </source>
</reference>
<evidence type="ECO:0000256" key="1">
    <source>
        <dbReference type="ARBA" id="ARBA00010923"/>
    </source>
</evidence>
<feature type="domain" description="Type I restriction modification DNA specificity" evidence="4">
    <location>
        <begin position="216"/>
        <end position="382"/>
    </location>
</feature>
<proteinExistence type="inferred from homology"/>
<evidence type="ECO:0000259" key="4">
    <source>
        <dbReference type="Pfam" id="PF01420"/>
    </source>
</evidence>
<dbReference type="RefSeq" id="WP_314005818.1">
    <property type="nucleotide sequence ID" value="NZ_JASJOT010000064.1"/>
</dbReference>
<keyword evidence="6" id="KW-1185">Reference proteome</keyword>
<gene>
    <name evidence="5" type="ORF">QNI19_38515</name>
</gene>
<dbReference type="PANTHER" id="PTHR43140">
    <property type="entry name" value="TYPE-1 RESTRICTION ENZYME ECOKI SPECIFICITY PROTEIN"/>
    <property type="match status" value="1"/>
</dbReference>
<evidence type="ECO:0000313" key="5">
    <source>
        <dbReference type="EMBL" id="MDJ1498885.1"/>
    </source>
</evidence>
<sequence length="525" mass="60233">MQEELPDNWVYVRLGDICETTSGGTPNRKDPSYFIGNIPWIKSGELNYNIITETEEKISEDALHNSSTKLLPKDTLLIALYGATVGRLAFTGIEAATNQAVCAIFTPEGLSKKYLYYFLLSYKEKLLQQRVGGAQPNINQGIINDIIFPLPPKEEQHRIVAKIEELFSELDHSVALLQKVQKQLKVYRQAVLEWSFEGKLLYKTSTKNKQINITYWQQRRLQDICEKIQDGSHFSPQVQYDEPGAERYMYITSKNIRNNYMDLSTVKYVDKEFHEAIYSRCNPEFGDVLLTKDGSNTGEVTLNTITEPISLLSSVCLFKTNKDELNSAFLKYFFQSPSGIKLIESSMTGTAIKRVILRKLREAMIVLPSIDEQYQIVTEIEQRLSEYDKLGGEISNSLQQAVALRQSILQKSFSGKLVTQNQKDEPAKLLVERIKAEKERLEEVRKQQRKNQPKSTIMAEELQPIVELLKKVNKPMLARDVWQKSIHKDDIQGFYAELKRLMENEKVISEEKTTNGRLSYLSLTT</sequence>
<keyword evidence="3" id="KW-0238">DNA-binding</keyword>
<keyword evidence="2" id="KW-0680">Restriction system</keyword>
<protein>
    <submittedName>
        <fullName evidence="5">Restriction endonuclease subunit S</fullName>
        <ecNumber evidence="5">3.1.21.-</ecNumber>
    </submittedName>
</protein>
<keyword evidence="5" id="KW-0540">Nuclease</keyword>
<dbReference type="EC" id="3.1.21.-" evidence="5"/>
<dbReference type="InterPro" id="IPR051212">
    <property type="entry name" value="Type-I_RE_S_subunit"/>
</dbReference>
<comment type="caution">
    <text evidence="5">The sequence shown here is derived from an EMBL/GenBank/DDBJ whole genome shotgun (WGS) entry which is preliminary data.</text>
</comment>
<accession>A0ABT7CYM9</accession>
<dbReference type="Pfam" id="PF01420">
    <property type="entry name" value="Methylase_S"/>
    <property type="match status" value="2"/>
</dbReference>
<evidence type="ECO:0000256" key="3">
    <source>
        <dbReference type="ARBA" id="ARBA00023125"/>
    </source>
</evidence>
<dbReference type="GO" id="GO:0016787">
    <property type="term" value="F:hydrolase activity"/>
    <property type="evidence" value="ECO:0007669"/>
    <property type="project" value="UniProtKB-KW"/>
</dbReference>
<name>A0ABT7CYM9_9BACT</name>
<dbReference type="EMBL" id="JASJOT010000064">
    <property type="protein sequence ID" value="MDJ1498885.1"/>
    <property type="molecule type" value="Genomic_DNA"/>
</dbReference>
<keyword evidence="5" id="KW-0255">Endonuclease</keyword>
<evidence type="ECO:0000313" key="6">
    <source>
        <dbReference type="Proteomes" id="UP001228581"/>
    </source>
</evidence>
<comment type="similarity">
    <text evidence="1">Belongs to the type-I restriction system S methylase family.</text>
</comment>
<dbReference type="GO" id="GO:0004519">
    <property type="term" value="F:endonuclease activity"/>
    <property type="evidence" value="ECO:0007669"/>
    <property type="project" value="UniProtKB-KW"/>
</dbReference>
<keyword evidence="5" id="KW-0378">Hydrolase</keyword>
<feature type="domain" description="Type I restriction modification DNA specificity" evidence="4">
    <location>
        <begin position="6"/>
        <end position="170"/>
    </location>
</feature>
<dbReference type="InterPro" id="IPR044946">
    <property type="entry name" value="Restrct_endonuc_typeI_TRD_sf"/>
</dbReference>
<dbReference type="PANTHER" id="PTHR43140:SF1">
    <property type="entry name" value="TYPE I RESTRICTION ENZYME ECOKI SPECIFICITY SUBUNIT"/>
    <property type="match status" value="1"/>
</dbReference>
<organism evidence="5 6">
    <name type="scientific">Xanthocytophaga flava</name>
    <dbReference type="NCBI Taxonomy" id="3048013"/>
    <lineage>
        <taxon>Bacteria</taxon>
        <taxon>Pseudomonadati</taxon>
        <taxon>Bacteroidota</taxon>
        <taxon>Cytophagia</taxon>
        <taxon>Cytophagales</taxon>
        <taxon>Rhodocytophagaceae</taxon>
        <taxon>Xanthocytophaga</taxon>
    </lineage>
</organism>
<dbReference type="InterPro" id="IPR000055">
    <property type="entry name" value="Restrct_endonuc_typeI_TRD"/>
</dbReference>
<dbReference type="Gene3D" id="3.90.220.20">
    <property type="entry name" value="DNA methylase specificity domains"/>
    <property type="match status" value="2"/>
</dbReference>
<dbReference type="Proteomes" id="UP001228581">
    <property type="component" value="Unassembled WGS sequence"/>
</dbReference>
<dbReference type="CDD" id="cd17515">
    <property type="entry name" value="RMtype1_S_MjaORF132P_Sau1132ORF3780P-TRD1-CR1_like"/>
    <property type="match status" value="1"/>
</dbReference>
<dbReference type="SUPFAM" id="SSF116734">
    <property type="entry name" value="DNA methylase specificity domain"/>
    <property type="match status" value="2"/>
</dbReference>